<dbReference type="RefSeq" id="WP_094945696.1">
    <property type="nucleotide sequence ID" value="NZ_NLFK01000002.1"/>
</dbReference>
<dbReference type="InParanoid" id="A0A263HEW0"/>
<evidence type="ECO:0000313" key="4">
    <source>
        <dbReference type="Proteomes" id="UP000215738"/>
    </source>
</evidence>
<protein>
    <submittedName>
        <fullName evidence="3">Putative lipoprotein</fullName>
    </submittedName>
</protein>
<evidence type="ECO:0000313" key="2">
    <source>
        <dbReference type="EMBL" id="OZN25459.1"/>
    </source>
</evidence>
<evidence type="ECO:0000313" key="3">
    <source>
        <dbReference type="EMBL" id="SUU38018.1"/>
    </source>
</evidence>
<reference evidence="2 4" key="1">
    <citation type="submission" date="2017-07" db="EMBL/GenBank/DDBJ databases">
        <title>Virulence factors identified in Actinobacillus seminis.</title>
        <authorList>
            <person name="Negrete-Abascal E."/>
            <person name="Vaca-Pacheco S."/>
            <person name="Montes-Garcia F."/>
            <person name="Leyto-Gil A.M."/>
            <person name="Fragoso-Garcia E."/>
            <person name="Carvente-Garcia R."/>
            <person name="Perez-Agueros S."/>
            <person name="Castelan-Sanchez H.G."/>
            <person name="Garcia-Molina A."/>
            <person name="Villamar T.E."/>
            <person name="Vazquez-Cruz C."/>
        </authorList>
    </citation>
    <scope>NUCLEOTIDE SEQUENCE [LARGE SCALE GENOMIC DNA]</scope>
    <source>
        <strain evidence="2 4">ATCC 15768</strain>
    </source>
</reference>
<name>A0A263HEW0_9PAST</name>
<keyword evidence="3" id="KW-0449">Lipoprotein</keyword>
<keyword evidence="4" id="KW-1185">Reference proteome</keyword>
<accession>A0A263HEW0</accession>
<dbReference type="InterPro" id="IPR005619">
    <property type="entry name" value="Uncharacterised_YajG"/>
</dbReference>
<dbReference type="PROSITE" id="PS51257">
    <property type="entry name" value="PROKAR_LIPOPROTEIN"/>
    <property type="match status" value="1"/>
</dbReference>
<sequence length="198" mass="21745">MNLTKKLSFVATMAAATLLAACQSQPSNTLYFTPAPATGKFNTANQNIVLNVSTRDNRVRPEISGYVYNEQLLKLNSAPQITQLFDQIVKQDLNAKGFRVGTPSASNTNVIVNVNDFYANVESGNLRHKINASIQLDIQVQGAKGQYTKKIVATRMQEGAFSANNADIHKVLNQTLAEVARTIYQDQEIPAAIHQYSN</sequence>
<reference evidence="3 5" key="2">
    <citation type="submission" date="2018-06" db="EMBL/GenBank/DDBJ databases">
        <authorList>
            <consortium name="Pathogen Informatics"/>
            <person name="Doyle S."/>
        </authorList>
    </citation>
    <scope>NUCLEOTIDE SEQUENCE [LARGE SCALE GENOMIC DNA]</scope>
    <source>
        <strain evidence="3 5">NCTC10851</strain>
    </source>
</reference>
<keyword evidence="1" id="KW-0732">Signal</keyword>
<proteinExistence type="predicted"/>
<dbReference type="EMBL" id="UFSB01000001">
    <property type="protein sequence ID" value="SUU38018.1"/>
    <property type="molecule type" value="Genomic_DNA"/>
</dbReference>
<dbReference type="Proteomes" id="UP000215738">
    <property type="component" value="Unassembled WGS sequence"/>
</dbReference>
<evidence type="ECO:0000313" key="5">
    <source>
        <dbReference type="Proteomes" id="UP000254507"/>
    </source>
</evidence>
<dbReference type="Proteomes" id="UP000254507">
    <property type="component" value="Unassembled WGS sequence"/>
</dbReference>
<dbReference type="OrthoDB" id="5677865at2"/>
<feature type="chain" id="PRO_5044571935" evidence="1">
    <location>
        <begin position="21"/>
        <end position="198"/>
    </location>
</feature>
<feature type="signal peptide" evidence="1">
    <location>
        <begin position="1"/>
        <end position="20"/>
    </location>
</feature>
<gene>
    <name evidence="2" type="ORF">CFY87_02320</name>
    <name evidence="3" type="ORF">NCTC10851_01865</name>
</gene>
<dbReference type="AlphaFoldDB" id="A0A263HEW0"/>
<evidence type="ECO:0000256" key="1">
    <source>
        <dbReference type="SAM" id="SignalP"/>
    </source>
</evidence>
<dbReference type="EMBL" id="NLFK01000002">
    <property type="protein sequence ID" value="OZN25459.1"/>
    <property type="molecule type" value="Genomic_DNA"/>
</dbReference>
<dbReference type="Pfam" id="PF03923">
    <property type="entry name" value="Lipoprotein_16"/>
    <property type="match status" value="1"/>
</dbReference>
<organism evidence="3 5">
    <name type="scientific">Actinobacillus seminis</name>
    <dbReference type="NCBI Taxonomy" id="722"/>
    <lineage>
        <taxon>Bacteria</taxon>
        <taxon>Pseudomonadati</taxon>
        <taxon>Pseudomonadota</taxon>
        <taxon>Gammaproteobacteria</taxon>
        <taxon>Pasteurellales</taxon>
        <taxon>Pasteurellaceae</taxon>
        <taxon>Actinobacillus</taxon>
    </lineage>
</organism>
<dbReference type="FunCoup" id="A0A263HEW0">
    <property type="interactions" value="37"/>
</dbReference>